<dbReference type="Gene3D" id="3.30.40.250">
    <property type="match status" value="1"/>
</dbReference>
<dbReference type="RefSeq" id="WP_092888237.1">
    <property type="nucleotide sequence ID" value="NZ_FOOI01000018.1"/>
</dbReference>
<keyword evidence="5" id="KW-1185">Reference proteome</keyword>
<keyword evidence="3" id="KW-0808">Transferase</keyword>
<gene>
    <name evidence="2" type="ORF">FHR37_004193</name>
    <name evidence="3" type="ORF">SAMN05421678_11845</name>
</gene>
<dbReference type="Proteomes" id="UP000533017">
    <property type="component" value="Unassembled WGS sequence"/>
</dbReference>
<dbReference type="Gene3D" id="3.30.1330.230">
    <property type="match status" value="1"/>
</dbReference>
<dbReference type="PANTHER" id="PTHR37809">
    <property type="entry name" value="RIBOSOMAL PROTEIN S12 METHYLTHIOTRANSFERASE ACCESSORY FACTOR YCAO"/>
    <property type="match status" value="1"/>
</dbReference>
<keyword evidence="3" id="KW-0687">Ribonucleoprotein</keyword>
<dbReference type="NCBIfam" id="TIGR03604">
    <property type="entry name" value="TOMM_cyclo_SagD"/>
    <property type="match status" value="1"/>
</dbReference>
<dbReference type="GO" id="GO:0016740">
    <property type="term" value="F:transferase activity"/>
    <property type="evidence" value="ECO:0007669"/>
    <property type="project" value="UniProtKB-KW"/>
</dbReference>
<evidence type="ECO:0000313" key="5">
    <source>
        <dbReference type="Proteomes" id="UP000533017"/>
    </source>
</evidence>
<dbReference type="GO" id="GO:0005840">
    <property type="term" value="C:ribosome"/>
    <property type="evidence" value="ECO:0007669"/>
    <property type="project" value="UniProtKB-KW"/>
</dbReference>
<dbReference type="NCBIfam" id="TIGR00702">
    <property type="entry name" value="YcaO-type kinase domain"/>
    <property type="match status" value="1"/>
</dbReference>
<reference evidence="3 4" key="1">
    <citation type="submission" date="2016-10" db="EMBL/GenBank/DDBJ databases">
        <authorList>
            <person name="de Groot N.N."/>
        </authorList>
    </citation>
    <scope>NUCLEOTIDE SEQUENCE [LARGE SCALE GENOMIC DNA]</scope>
    <source>
        <strain evidence="3 4">CPCC 202808</strain>
    </source>
</reference>
<dbReference type="PANTHER" id="PTHR37809:SF1">
    <property type="entry name" value="RIBOSOMAL PROTEIN S12 METHYLTHIOTRANSFERASE ACCESSORY FACTOR YCAO"/>
    <property type="match status" value="1"/>
</dbReference>
<dbReference type="Pfam" id="PF02624">
    <property type="entry name" value="YcaO"/>
    <property type="match status" value="1"/>
</dbReference>
<protein>
    <submittedName>
        <fullName evidence="3">Ribosomal protein S12 methylthiotransferase accessory factor</fullName>
    </submittedName>
</protein>
<dbReference type="PROSITE" id="PS51664">
    <property type="entry name" value="YCAO"/>
    <property type="match status" value="1"/>
</dbReference>
<reference evidence="2 5" key="2">
    <citation type="submission" date="2020-07" db="EMBL/GenBank/DDBJ databases">
        <title>Sequencing the genomes of 1000 actinobacteria strains.</title>
        <authorList>
            <person name="Klenk H.-P."/>
        </authorList>
    </citation>
    <scope>NUCLEOTIDE SEQUENCE [LARGE SCALE GENOMIC DNA]</scope>
    <source>
        <strain evidence="2 5">DSM 45117</strain>
    </source>
</reference>
<dbReference type="OrthoDB" id="2379922at2"/>
<keyword evidence="3" id="KW-0689">Ribosomal protein</keyword>
<dbReference type="AlphaFoldDB" id="A0A1I3A4S3"/>
<evidence type="ECO:0000313" key="2">
    <source>
        <dbReference type="EMBL" id="NYH85342.1"/>
    </source>
</evidence>
<organism evidence="3 4">
    <name type="scientific">Actinopolymorpha cephalotaxi</name>
    <dbReference type="NCBI Taxonomy" id="504797"/>
    <lineage>
        <taxon>Bacteria</taxon>
        <taxon>Bacillati</taxon>
        <taxon>Actinomycetota</taxon>
        <taxon>Actinomycetes</taxon>
        <taxon>Propionibacteriales</taxon>
        <taxon>Actinopolymorphaceae</taxon>
        <taxon>Actinopolymorpha</taxon>
    </lineage>
</organism>
<dbReference type="InterPro" id="IPR003776">
    <property type="entry name" value="YcaO-like_dom"/>
</dbReference>
<evidence type="ECO:0000259" key="1">
    <source>
        <dbReference type="PROSITE" id="PS51664"/>
    </source>
</evidence>
<proteinExistence type="predicted"/>
<dbReference type="Proteomes" id="UP000199052">
    <property type="component" value="Unassembled WGS sequence"/>
</dbReference>
<dbReference type="EMBL" id="JACBZA010000001">
    <property type="protein sequence ID" value="NYH85342.1"/>
    <property type="molecule type" value="Genomic_DNA"/>
</dbReference>
<dbReference type="InterPro" id="IPR027624">
    <property type="entry name" value="TOMM_cyclo_SagD"/>
</dbReference>
<dbReference type="EMBL" id="FOOI01000018">
    <property type="protein sequence ID" value="SFH45107.1"/>
    <property type="molecule type" value="Genomic_DNA"/>
</dbReference>
<dbReference type="STRING" id="504797.SAMN05421678_11845"/>
<name>A0A1I3A4S3_9ACTN</name>
<feature type="domain" description="YcaO" evidence="1">
    <location>
        <begin position="79"/>
        <end position="442"/>
    </location>
</feature>
<evidence type="ECO:0000313" key="3">
    <source>
        <dbReference type="EMBL" id="SFH45107.1"/>
    </source>
</evidence>
<dbReference type="Gene3D" id="3.30.160.660">
    <property type="match status" value="1"/>
</dbReference>
<evidence type="ECO:0000313" key="4">
    <source>
        <dbReference type="Proteomes" id="UP000199052"/>
    </source>
</evidence>
<sequence length="442" mass="47956">MTETPLTEPFSVAGLRPVGWSQPRDAIAKALRLVDSDSGVIRTLFESPMNPDTPQVFGYGSILADTTAFGVEDFGTLNGSTSTSRQQAAAGALGEAVERYAARFVPYGDLVWASPAELGENAIDPVDLVLYDEEQYARPDFPFREPARADILPWVEGHSLTRNRTVLVPAEAVFMHTVHAGSRGFVQQTTNGLACGNTREEAVLSGLYEVVERDASMLTWLRRSENPTLDLGTAKDPGLLAAQRLFETARMRVRLVDITTTGIPAVLAMTWLRGRNNGVPVVSSAANLSLQRAARSALEELAQCVPWVISMLDRPGGRPRKPLDALTSTEDHVLWIVEPERRHLADFLLRSTQTVMLGDEPFSAADVLGEIRECVSRLAAEELEVVVVDVTTPDVAEVGLSVVRTLVLGSIPLYFGSGLWRAGPRARAALGAGINHCPHPFP</sequence>
<accession>A0A1I3A4S3</accession>